<dbReference type="InterPro" id="IPR056037">
    <property type="entry name" value="DUF7620"/>
</dbReference>
<gene>
    <name evidence="2" type="ORF">GA0070616_4351</name>
</gene>
<dbReference type="AlphaFoldDB" id="A0A1C6SQV5"/>
<accession>A0A1C6SQV5</accession>
<dbReference type="EMBL" id="FMHT01000003">
    <property type="protein sequence ID" value="SCL31888.1"/>
    <property type="molecule type" value="Genomic_DNA"/>
</dbReference>
<feature type="region of interest" description="Disordered" evidence="1">
    <location>
        <begin position="1"/>
        <end position="21"/>
    </location>
</feature>
<keyword evidence="3" id="KW-1185">Reference proteome</keyword>
<reference evidence="2 3" key="1">
    <citation type="submission" date="2016-06" db="EMBL/GenBank/DDBJ databases">
        <authorList>
            <person name="Kjaerup R.B."/>
            <person name="Dalgaard T.S."/>
            <person name="Juul-Madsen H.R."/>
        </authorList>
    </citation>
    <scope>NUCLEOTIDE SEQUENCE [LARGE SCALE GENOMIC DNA]</scope>
    <source>
        <strain evidence="2 3">DSM 43818</strain>
    </source>
</reference>
<proteinExistence type="predicted"/>
<evidence type="ECO:0000256" key="1">
    <source>
        <dbReference type="SAM" id="MobiDB-lite"/>
    </source>
</evidence>
<protein>
    <submittedName>
        <fullName evidence="2">Uncharacterized protein</fullName>
    </submittedName>
</protein>
<evidence type="ECO:0000313" key="2">
    <source>
        <dbReference type="EMBL" id="SCL31888.1"/>
    </source>
</evidence>
<dbReference type="RefSeq" id="WP_091086071.1">
    <property type="nucleotide sequence ID" value="NZ_FMHT01000003.1"/>
</dbReference>
<dbReference type="Proteomes" id="UP000199699">
    <property type="component" value="Unassembled WGS sequence"/>
</dbReference>
<evidence type="ECO:0000313" key="3">
    <source>
        <dbReference type="Proteomes" id="UP000199699"/>
    </source>
</evidence>
<sequence>MRWWSRRSRRPSPETIDARGKLEQARRSLAAARADDAAVDKVTERVDALRRRNHFGPMINRALRGSR</sequence>
<name>A0A1C6SQV5_9ACTN</name>
<feature type="compositionally biased region" description="Basic residues" evidence="1">
    <location>
        <begin position="1"/>
        <end position="10"/>
    </location>
</feature>
<organism evidence="2 3">
    <name type="scientific">Micromonospora nigra</name>
    <dbReference type="NCBI Taxonomy" id="145857"/>
    <lineage>
        <taxon>Bacteria</taxon>
        <taxon>Bacillati</taxon>
        <taxon>Actinomycetota</taxon>
        <taxon>Actinomycetes</taxon>
        <taxon>Micromonosporales</taxon>
        <taxon>Micromonosporaceae</taxon>
        <taxon>Micromonospora</taxon>
    </lineage>
</organism>
<dbReference type="STRING" id="145857.GA0070616_4351"/>
<dbReference type="Pfam" id="PF24596">
    <property type="entry name" value="DUF7620"/>
    <property type="match status" value="1"/>
</dbReference>